<dbReference type="InterPro" id="IPR018858">
    <property type="entry name" value="DUF2458"/>
</dbReference>
<evidence type="ECO:0000313" key="2">
    <source>
        <dbReference type="EMBL" id="OXV09171.1"/>
    </source>
</evidence>
<name>A0A232LYC6_9EURO</name>
<organism evidence="2 3">
    <name type="scientific">Elaphomyces granulatus</name>
    <dbReference type="NCBI Taxonomy" id="519963"/>
    <lineage>
        <taxon>Eukaryota</taxon>
        <taxon>Fungi</taxon>
        <taxon>Dikarya</taxon>
        <taxon>Ascomycota</taxon>
        <taxon>Pezizomycotina</taxon>
        <taxon>Eurotiomycetes</taxon>
        <taxon>Eurotiomycetidae</taxon>
        <taxon>Eurotiales</taxon>
        <taxon>Elaphomycetaceae</taxon>
        <taxon>Elaphomyces</taxon>
    </lineage>
</organism>
<evidence type="ECO:0000313" key="3">
    <source>
        <dbReference type="Proteomes" id="UP000243515"/>
    </source>
</evidence>
<dbReference type="AlphaFoldDB" id="A0A232LYC6"/>
<protein>
    <submittedName>
        <fullName evidence="2">Uncharacterized protein</fullName>
    </submittedName>
</protein>
<gene>
    <name evidence="2" type="ORF">Egran_03067</name>
</gene>
<dbReference type="EMBL" id="NPHW01003678">
    <property type="protein sequence ID" value="OXV09171.1"/>
    <property type="molecule type" value="Genomic_DNA"/>
</dbReference>
<dbReference type="OrthoDB" id="5363415at2759"/>
<accession>A0A232LYC6</accession>
<evidence type="ECO:0000256" key="1">
    <source>
        <dbReference type="SAM" id="MobiDB-lite"/>
    </source>
</evidence>
<sequence>MASSEYNNPELTAVLKTLSAFAPAVPAVSRNPFTTGGGRNNTLISRNNVQPQRSSTSSSSTRRDQEEYYEPSDCKLLPPSSQDTTDTIATSHAHAHASMVSRPLPLSRGSLGAAKPAAKDSAFKDPSLIITWPAALKYVMKTVTQNESVQAKIRRMIQSQHDHEKKWWQGRVALMEKQATRAEKKKRIDEVLRSVGAPVDATTTKNELPSAEENERELKHYDAKVYKTSVDLAKAVDSELRSLNIPFFAIKHSLVVVVATTTTTTTTLTEKDEKNPKSETVALAVAAEKKDTISKDELLVLQRRMLELLENLCKEE</sequence>
<feature type="region of interest" description="Disordered" evidence="1">
    <location>
        <begin position="28"/>
        <end position="86"/>
    </location>
</feature>
<comment type="caution">
    <text evidence="2">The sequence shown here is derived from an EMBL/GenBank/DDBJ whole genome shotgun (WGS) entry which is preliminary data.</text>
</comment>
<keyword evidence="3" id="KW-1185">Reference proteome</keyword>
<reference evidence="2 3" key="1">
    <citation type="journal article" date="2015" name="Environ. Microbiol.">
        <title>Metagenome sequence of Elaphomyces granulatus from sporocarp tissue reveals Ascomycota ectomycorrhizal fingerprints of genome expansion and a Proteobacteria-rich microbiome.</title>
        <authorList>
            <person name="Quandt C.A."/>
            <person name="Kohler A."/>
            <person name="Hesse C.N."/>
            <person name="Sharpton T.J."/>
            <person name="Martin F."/>
            <person name="Spatafora J.W."/>
        </authorList>
    </citation>
    <scope>NUCLEOTIDE SEQUENCE [LARGE SCALE GENOMIC DNA]</scope>
    <source>
        <strain evidence="2 3">OSC145934</strain>
    </source>
</reference>
<dbReference type="Proteomes" id="UP000243515">
    <property type="component" value="Unassembled WGS sequence"/>
</dbReference>
<feature type="compositionally biased region" description="Polar residues" evidence="1">
    <location>
        <begin position="40"/>
        <end position="52"/>
    </location>
</feature>
<proteinExistence type="predicted"/>
<dbReference type="Pfam" id="PF10454">
    <property type="entry name" value="DUF2458"/>
    <property type="match status" value="1"/>
</dbReference>